<dbReference type="RefSeq" id="XP_001712244.1">
    <property type="nucleotide sequence ID" value="XM_001712192.1"/>
</dbReference>
<keyword evidence="2" id="KW-0813">Transport</keyword>
<proteinExistence type="predicted"/>
<dbReference type="GeneID" id="5739765"/>
<gene>
    <name evidence="10" type="ORF">HAN_1g75</name>
</gene>
<dbReference type="InterPro" id="IPR003369">
    <property type="entry name" value="TatA/B/E"/>
</dbReference>
<keyword evidence="7 9" id="KW-0472">Membrane</keyword>
<evidence type="ECO:0000256" key="1">
    <source>
        <dbReference type="ARBA" id="ARBA00004167"/>
    </source>
</evidence>
<dbReference type="Proteomes" id="UP000243127">
    <property type="component" value="Nucleomorph 1"/>
</dbReference>
<dbReference type="GO" id="GO:0016020">
    <property type="term" value="C:membrane"/>
    <property type="evidence" value="ECO:0007669"/>
    <property type="project" value="UniProtKB-SubCell"/>
</dbReference>
<evidence type="ECO:0000256" key="9">
    <source>
        <dbReference type="SAM" id="Phobius"/>
    </source>
</evidence>
<dbReference type="AlphaFoldDB" id="A9BK86"/>
<organism evidence="10 11">
    <name type="scientific">Hemiselmis andersenii</name>
    <name type="common">Cryptophyte alga</name>
    <dbReference type="NCBI Taxonomy" id="464988"/>
    <lineage>
        <taxon>Eukaryota</taxon>
        <taxon>Cryptophyceae</taxon>
        <taxon>Cryptomonadales</taxon>
        <taxon>Hemiselmidaceae</taxon>
        <taxon>Hemiselmis</taxon>
    </lineage>
</organism>
<evidence type="ECO:0000256" key="2">
    <source>
        <dbReference type="ARBA" id="ARBA00022448"/>
    </source>
</evidence>
<dbReference type="PANTHER" id="PTHR33162:SF1">
    <property type="entry name" value="SEC-INDEPENDENT PROTEIN TRANSLOCASE PROTEIN TATA, CHLOROPLASTIC"/>
    <property type="match status" value="1"/>
</dbReference>
<name>A9BK86_HEMAN</name>
<dbReference type="PRINTS" id="PR01506">
    <property type="entry name" value="TATBPROTEIN"/>
</dbReference>
<evidence type="ECO:0000313" key="11">
    <source>
        <dbReference type="Proteomes" id="UP000243127"/>
    </source>
</evidence>
<evidence type="ECO:0000256" key="5">
    <source>
        <dbReference type="ARBA" id="ARBA00022989"/>
    </source>
</evidence>
<accession>A9BK86</accession>
<evidence type="ECO:0000256" key="7">
    <source>
        <dbReference type="ARBA" id="ARBA00023136"/>
    </source>
</evidence>
<keyword evidence="5 9" id="KW-1133">Transmembrane helix</keyword>
<feature type="region of interest" description="Disordered" evidence="8">
    <location>
        <begin position="136"/>
        <end position="159"/>
    </location>
</feature>
<evidence type="ECO:0000256" key="6">
    <source>
        <dbReference type="ARBA" id="ARBA00023010"/>
    </source>
</evidence>
<dbReference type="EMBL" id="CP000881">
    <property type="protein sequence ID" value="ABW97919.1"/>
    <property type="molecule type" value="Genomic_DNA"/>
</dbReference>
<keyword evidence="10" id="KW-0542">Nucleomorph</keyword>
<keyword evidence="3 9" id="KW-0812">Transmembrane</keyword>
<evidence type="ECO:0000313" key="10">
    <source>
        <dbReference type="EMBL" id="ABW97919.1"/>
    </source>
</evidence>
<dbReference type="Gene3D" id="1.20.5.3310">
    <property type="match status" value="1"/>
</dbReference>
<protein>
    <submittedName>
        <fullName evidence="10">Tha4</fullName>
    </submittedName>
</protein>
<reference evidence="10 11" key="1">
    <citation type="journal article" date="2007" name="Proc. Natl. Acad. Sci. U.S.A.">
        <title>Nucleomorph genome of Hemiselmis andersenii reveals complete intron loss and compaction as a driver of protein structure and function.</title>
        <authorList>
            <person name="Lane C.E."/>
            <person name="van den Heuvel K."/>
            <person name="Kozera C."/>
            <person name="Curtis B.A."/>
            <person name="Parsons B.J."/>
            <person name="Bowman S."/>
            <person name="Archibald J.M."/>
        </authorList>
    </citation>
    <scope>NUCLEOTIDE SEQUENCE [LARGE SCALE GENOMIC DNA]</scope>
    <source>
        <strain evidence="10 11">CCMP644</strain>
    </source>
</reference>
<dbReference type="Pfam" id="PF02416">
    <property type="entry name" value="TatA_B_E"/>
    <property type="match status" value="1"/>
</dbReference>
<evidence type="ECO:0000256" key="3">
    <source>
        <dbReference type="ARBA" id="ARBA00022692"/>
    </source>
</evidence>
<evidence type="ECO:0000256" key="4">
    <source>
        <dbReference type="ARBA" id="ARBA00022927"/>
    </source>
</evidence>
<keyword evidence="4" id="KW-0653">Protein transport</keyword>
<dbReference type="GO" id="GO:0015031">
    <property type="term" value="P:protein transport"/>
    <property type="evidence" value="ECO:0007669"/>
    <property type="project" value="UniProtKB-KW"/>
</dbReference>
<sequence length="181" mass="20081">MAFVCSNLPQAFYITEITNKNFNSEIRLSQINKQSFFGKKLNLNSNQNLKNKIFNKKRSTVTNKWVAVFGPGGGFFGVGTSELIVIGAVAWLVLGPKRLYQLARDIGKISGEIKNVADEARQTFQQAIDIESLDSGSQLSKKSLESPMESTTDVTGKKKKAMKNLDDLVKTEISLSEKKNE</sequence>
<evidence type="ECO:0000256" key="8">
    <source>
        <dbReference type="SAM" id="MobiDB-lite"/>
    </source>
</evidence>
<dbReference type="PANTHER" id="PTHR33162">
    <property type="entry name" value="SEC-INDEPENDENT PROTEIN TRANSLOCASE PROTEIN TATA, CHLOROPLASTIC"/>
    <property type="match status" value="1"/>
</dbReference>
<keyword evidence="6" id="KW-0811">Translocation</keyword>
<feature type="transmembrane region" description="Helical" evidence="9">
    <location>
        <begin position="74"/>
        <end position="94"/>
    </location>
</feature>
<geneLocation type="nucleomorph" evidence="10"/>
<comment type="subcellular location">
    <subcellularLocation>
        <location evidence="1">Membrane</location>
        <topology evidence="1">Single-pass membrane protein</topology>
    </subcellularLocation>
</comment>